<feature type="transmembrane region" description="Helical" evidence="1">
    <location>
        <begin position="17"/>
        <end position="34"/>
    </location>
</feature>
<accession>F2LSD1</accession>
<reference evidence="2 3" key="1">
    <citation type="journal article" date="2011" name="J. Bacteriol.">
        <title>Complete genome sequence of Burkholderia gladioli BSR3.</title>
        <authorList>
            <person name="Seo Y.S."/>
            <person name="Lim J."/>
            <person name="Choi B.S."/>
            <person name="Kim H."/>
            <person name="Goo E."/>
            <person name="Lee B."/>
            <person name="Lim J.S."/>
            <person name="Choi I.Y."/>
            <person name="Moon J.S."/>
            <person name="Kim J."/>
            <person name="Hwang I."/>
        </authorList>
    </citation>
    <scope>NUCLEOTIDE SEQUENCE [LARGE SCALE GENOMIC DNA]</scope>
    <source>
        <strain evidence="2 3">BSR3</strain>
        <plasmid evidence="2">bgla_3p</plasmid>
    </source>
</reference>
<dbReference type="HOGENOM" id="CLU_117224_1_0_4"/>
<dbReference type="RefSeq" id="WP_013691862.1">
    <property type="nucleotide sequence ID" value="NC_015378.1"/>
</dbReference>
<keyword evidence="2" id="KW-0614">Plasmid</keyword>
<dbReference type="EMBL" id="CP002603">
    <property type="protein sequence ID" value="AEA65727.1"/>
    <property type="molecule type" value="Genomic_DNA"/>
</dbReference>
<feature type="transmembrane region" description="Helical" evidence="1">
    <location>
        <begin position="98"/>
        <end position="120"/>
    </location>
</feature>
<keyword evidence="1" id="KW-1133">Transmembrane helix</keyword>
<dbReference type="KEGG" id="bgd:bgla_3p0260"/>
<keyword evidence="3" id="KW-1185">Reference proteome</keyword>
<dbReference type="AlphaFoldDB" id="F2LSD1"/>
<organism evidence="2 3">
    <name type="scientific">Burkholderia gladioli (strain BSR3)</name>
    <dbReference type="NCBI Taxonomy" id="999541"/>
    <lineage>
        <taxon>Bacteria</taxon>
        <taxon>Pseudomonadati</taxon>
        <taxon>Pseudomonadota</taxon>
        <taxon>Betaproteobacteria</taxon>
        <taxon>Burkholderiales</taxon>
        <taxon>Burkholderiaceae</taxon>
        <taxon>Burkholderia</taxon>
    </lineage>
</organism>
<evidence type="ECO:0000256" key="1">
    <source>
        <dbReference type="SAM" id="Phobius"/>
    </source>
</evidence>
<proteinExistence type="predicted"/>
<geneLocation type="plasmid" evidence="2 3">
    <name>bgla_3p</name>
</geneLocation>
<protein>
    <submittedName>
        <fullName evidence="2">Uncharacterized protein</fullName>
    </submittedName>
</protein>
<gene>
    <name evidence="2" type="ordered locus">bgla_3p0260</name>
</gene>
<dbReference type="Proteomes" id="UP000008316">
    <property type="component" value="Plasmid bgla_3p"/>
</dbReference>
<feature type="transmembrane region" description="Helical" evidence="1">
    <location>
        <begin position="46"/>
        <end position="68"/>
    </location>
</feature>
<keyword evidence="1" id="KW-0812">Transmembrane</keyword>
<feature type="transmembrane region" description="Helical" evidence="1">
    <location>
        <begin position="132"/>
        <end position="153"/>
    </location>
</feature>
<evidence type="ECO:0000313" key="3">
    <source>
        <dbReference type="Proteomes" id="UP000008316"/>
    </source>
</evidence>
<name>F2LSD1_BURGS</name>
<sequence>MFFDYLIHQATGVLDPIATRGAALSLAVVAAWWIMMRWLRSTGYGIAVIALPGTALHELAHFLAGFFLRARPVSLSLFPRREGGTWVLGSVGFERLTLFNACFVAFAPLALVIAAWWIFMAWVQPALLSGEYLSWFVGTYVCACALFSCLPSWTDIRVGAASALFYGIGGAVLWNCLGRFHG</sequence>
<keyword evidence="1" id="KW-0472">Membrane</keyword>
<evidence type="ECO:0000313" key="2">
    <source>
        <dbReference type="EMBL" id="AEA65727.1"/>
    </source>
</evidence>
<feature type="transmembrane region" description="Helical" evidence="1">
    <location>
        <begin position="159"/>
        <end position="177"/>
    </location>
</feature>